<dbReference type="SMART" id="SM00164">
    <property type="entry name" value="TBC"/>
    <property type="match status" value="1"/>
</dbReference>
<feature type="domain" description="Rab-GAP TBC" evidence="3">
    <location>
        <begin position="62"/>
        <end position="277"/>
    </location>
</feature>
<gene>
    <name evidence="4" type="ORF">BP5553_00582</name>
</gene>
<feature type="region of interest" description="Disordered" evidence="2">
    <location>
        <begin position="526"/>
        <end position="545"/>
    </location>
</feature>
<dbReference type="FunFam" id="1.10.472.80:FF:000038">
    <property type="entry name" value="TBC1 domain family member 5"/>
    <property type="match status" value="1"/>
</dbReference>
<dbReference type="Gene3D" id="1.10.8.270">
    <property type="entry name" value="putative rabgap domain of human tbc1 domain family member 14 like domains"/>
    <property type="match status" value="1"/>
</dbReference>
<dbReference type="InterPro" id="IPR035969">
    <property type="entry name" value="Rab-GAP_TBC_sf"/>
</dbReference>
<dbReference type="GeneID" id="43593431"/>
<dbReference type="FunFam" id="1.10.8.270:FF:000031">
    <property type="entry name" value="TBC1 domain family member 5"/>
    <property type="match status" value="1"/>
</dbReference>
<keyword evidence="5" id="KW-1185">Reference proteome</keyword>
<evidence type="ECO:0000313" key="4">
    <source>
        <dbReference type="EMBL" id="RDL40603.1"/>
    </source>
</evidence>
<evidence type="ECO:0000256" key="1">
    <source>
        <dbReference type="ARBA" id="ARBA00022468"/>
    </source>
</evidence>
<feature type="compositionally biased region" description="Polar residues" evidence="2">
    <location>
        <begin position="609"/>
        <end position="619"/>
    </location>
</feature>
<dbReference type="EMBL" id="NPIC01000001">
    <property type="protein sequence ID" value="RDL40603.1"/>
    <property type="molecule type" value="Genomic_DNA"/>
</dbReference>
<accession>A0A370TYK7</accession>
<dbReference type="OrthoDB" id="27140at2759"/>
<dbReference type="Gene3D" id="1.10.472.80">
    <property type="entry name" value="Ypt/Rab-GAP domain of gyp1p, domain 3"/>
    <property type="match status" value="1"/>
</dbReference>
<organism evidence="4 5">
    <name type="scientific">Venustampulla echinocandica</name>
    <dbReference type="NCBI Taxonomy" id="2656787"/>
    <lineage>
        <taxon>Eukaryota</taxon>
        <taxon>Fungi</taxon>
        <taxon>Dikarya</taxon>
        <taxon>Ascomycota</taxon>
        <taxon>Pezizomycotina</taxon>
        <taxon>Leotiomycetes</taxon>
        <taxon>Helotiales</taxon>
        <taxon>Pleuroascaceae</taxon>
        <taxon>Venustampulla</taxon>
    </lineage>
</organism>
<dbReference type="RefSeq" id="XP_031873259.1">
    <property type="nucleotide sequence ID" value="XM_032009205.1"/>
</dbReference>
<dbReference type="Proteomes" id="UP000254866">
    <property type="component" value="Unassembled WGS sequence"/>
</dbReference>
<proteinExistence type="predicted"/>
<evidence type="ECO:0000259" key="3">
    <source>
        <dbReference type="PROSITE" id="PS50086"/>
    </source>
</evidence>
<dbReference type="AlphaFoldDB" id="A0A370TYK7"/>
<dbReference type="PANTHER" id="PTHR22957:SF337">
    <property type="entry name" value="TBC1 DOMAIN FAMILY MEMBER 5"/>
    <property type="match status" value="1"/>
</dbReference>
<keyword evidence="1" id="KW-0343">GTPase activation</keyword>
<evidence type="ECO:0000313" key="5">
    <source>
        <dbReference type="Proteomes" id="UP000254866"/>
    </source>
</evidence>
<sequence length="698" mass="77271">MTAPVFLVSAQFVGRQTFLLFQDTEVTGWSRALANSRSAYSSLREHLLRFIENPDEVGSAQDPLDDDETSPWKTMRQDEEIRAEIYQDVERCMPDEEYFRKPRTQRMLLDILFVFCKINQDVGYRQGMHEVLAPILWVVEQDALNSTSYDQSTESDADTLMKEVLDPVYIEHDAFTLLSLVMRSAKSFYELGDPDRKSNIMSTATGTPQQAASPIVERSRRIHEVYLASLDPELAKHLTDIEILPQIFLIRWIRLLFGREFPFDELLTMWDTLFAEDPALDLVDMVCVAMLLRIRWQLIEANYSIALMLLLKYPSPISPHGPRTFVDDAIYLRDNLNVAGGAQIISKYGAKPVQLQSPASQPSTPSGRLSPRQRLPRQIASPARFLQQQGGVEALFQEAAKGVLERGERLGINQAVRDAVGEVRKNMQGLQTSRSNSTRSRTSEGARWSLDEGRTIHPSKANVSAMNARNQQLALMLDAAMADLRAVSVSKDSDKEACVKAMDLAIAKVDFVKIYLEDSTMPLLPDSPQLSATSPPPASPQPILHGAVPVAAPKLADVSTAGARTQKASADDLLVSPALTPDPLSSVENQTIQKSQQELPARPKEPVPTRSSIAQSSFSWMLEPERPSSLHKSSPPQPPSPFQKSGRRPTSGPGREKAAFLFGEDGEGSGMTSARLPPLGDGEEGFHLGTIERGGKLK</sequence>
<dbReference type="PANTHER" id="PTHR22957">
    <property type="entry name" value="TBC1 DOMAIN FAMILY MEMBER GTPASE-ACTIVATING PROTEIN"/>
    <property type="match status" value="1"/>
</dbReference>
<dbReference type="PROSITE" id="PS50086">
    <property type="entry name" value="TBC_RABGAP"/>
    <property type="match status" value="1"/>
</dbReference>
<feature type="region of interest" description="Disordered" evidence="2">
    <location>
        <begin position="567"/>
        <end position="698"/>
    </location>
</feature>
<dbReference type="STRING" id="2656787.A0A370TYK7"/>
<feature type="compositionally biased region" description="Polar residues" evidence="2">
    <location>
        <begin position="586"/>
        <end position="598"/>
    </location>
</feature>
<comment type="caution">
    <text evidence="4">The sequence shown here is derived from an EMBL/GenBank/DDBJ whole genome shotgun (WGS) entry which is preliminary data.</text>
</comment>
<dbReference type="SUPFAM" id="SSF47923">
    <property type="entry name" value="Ypt/Rab-GAP domain of gyp1p"/>
    <property type="match status" value="2"/>
</dbReference>
<name>A0A370TYK7_9HELO</name>
<dbReference type="InterPro" id="IPR000195">
    <property type="entry name" value="Rab-GAP-TBC_dom"/>
</dbReference>
<reference evidence="4 5" key="1">
    <citation type="journal article" date="2018" name="IMA Fungus">
        <title>IMA Genome-F 9: Draft genome sequence of Annulohypoxylon stygium, Aspergillus mulundensis, Berkeleyomyces basicola (syn. Thielaviopsis basicola), Ceratocystis smalleyi, two Cercospora beticola strains, Coleophoma cylindrospora, Fusarium fracticaudum, Phialophora cf. hyalina, and Morchella septimelata.</title>
        <authorList>
            <person name="Wingfield B.D."/>
            <person name="Bills G.F."/>
            <person name="Dong Y."/>
            <person name="Huang W."/>
            <person name="Nel W.J."/>
            <person name="Swalarsk-Parry B.S."/>
            <person name="Vaghefi N."/>
            <person name="Wilken P.M."/>
            <person name="An Z."/>
            <person name="de Beer Z.W."/>
            <person name="De Vos L."/>
            <person name="Chen L."/>
            <person name="Duong T.A."/>
            <person name="Gao Y."/>
            <person name="Hammerbacher A."/>
            <person name="Kikkert J.R."/>
            <person name="Li Y."/>
            <person name="Li H."/>
            <person name="Li K."/>
            <person name="Li Q."/>
            <person name="Liu X."/>
            <person name="Ma X."/>
            <person name="Naidoo K."/>
            <person name="Pethybridge S.J."/>
            <person name="Sun J."/>
            <person name="Steenkamp E.T."/>
            <person name="van der Nest M.A."/>
            <person name="van Wyk S."/>
            <person name="Wingfield M.J."/>
            <person name="Xiong C."/>
            <person name="Yue Q."/>
            <person name="Zhang X."/>
        </authorList>
    </citation>
    <scope>NUCLEOTIDE SEQUENCE [LARGE SCALE GENOMIC DNA]</scope>
    <source>
        <strain evidence="4 5">BP 5553</strain>
    </source>
</reference>
<feature type="region of interest" description="Disordered" evidence="2">
    <location>
        <begin position="427"/>
        <end position="448"/>
    </location>
</feature>
<dbReference type="GO" id="GO:0005096">
    <property type="term" value="F:GTPase activator activity"/>
    <property type="evidence" value="ECO:0007669"/>
    <property type="project" value="UniProtKB-KW"/>
</dbReference>
<evidence type="ECO:0000256" key="2">
    <source>
        <dbReference type="SAM" id="MobiDB-lite"/>
    </source>
</evidence>
<protein>
    <submittedName>
        <fullName evidence="4">Ypt of gyp1p</fullName>
    </submittedName>
</protein>
<dbReference type="Pfam" id="PF00566">
    <property type="entry name" value="RabGAP-TBC"/>
    <property type="match status" value="1"/>
</dbReference>